<accession>A0A1M6S8D5</accession>
<dbReference type="PANTHER" id="PTHR23019:SF0">
    <property type="entry name" value="NUCLEAR PORE MEMBRANE GLYCOPROTEIN 210"/>
    <property type="match status" value="1"/>
</dbReference>
<feature type="domain" description="BIG2" evidence="3">
    <location>
        <begin position="129"/>
        <end position="209"/>
    </location>
</feature>
<feature type="compositionally biased region" description="Acidic residues" evidence="1">
    <location>
        <begin position="776"/>
        <end position="800"/>
    </location>
</feature>
<evidence type="ECO:0000313" key="5">
    <source>
        <dbReference type="Proteomes" id="UP000184301"/>
    </source>
</evidence>
<feature type="region of interest" description="Disordered" evidence="1">
    <location>
        <begin position="738"/>
        <end position="826"/>
    </location>
</feature>
<reference evidence="4 5" key="1">
    <citation type="submission" date="2016-11" db="EMBL/GenBank/DDBJ databases">
        <authorList>
            <person name="Jaros S."/>
            <person name="Januszkiewicz K."/>
            <person name="Wedrychowicz H."/>
        </authorList>
    </citation>
    <scope>NUCLEOTIDE SEQUENCE [LARGE SCALE GENOMIC DNA]</scope>
    <source>
        <strain evidence="4 5">DSM 15480</strain>
    </source>
</reference>
<keyword evidence="2" id="KW-0732">Signal</keyword>
<dbReference type="Proteomes" id="UP000184301">
    <property type="component" value="Unassembled WGS sequence"/>
</dbReference>
<dbReference type="STRING" id="1121950.SAMN02745243_02883"/>
<feature type="chain" id="PRO_5012522745" evidence="2">
    <location>
        <begin position="30"/>
        <end position="826"/>
    </location>
</feature>
<keyword evidence="5" id="KW-1185">Reference proteome</keyword>
<dbReference type="EMBL" id="FQZY01000047">
    <property type="protein sequence ID" value="SHK41064.1"/>
    <property type="molecule type" value="Genomic_DNA"/>
</dbReference>
<dbReference type="OrthoDB" id="9804686at2"/>
<sequence>MKHFVRNLFAAVVLVFSVAIMSNMGPAQAAGTVKSVTIKSPTSSSSYKTDLLYKSTGTVKASISVSGSVSKSVYYKSSDPSIVTVGKTTGSMVYKKDGTATITAYAKANPSKKDTIKVRVYDRGVQKVAITKPTTGSTYTMLRYSTADSTKQLSQSVTRKSGVSGAVTYSSSKSSVVSVDSKGVMTAKTPGTAVITVKSKLNSSMRDTLTVTVVQRISKLQIGVDGSFAKDDTPTYYTYPGMSMTTKVTYVPSNATTKKVTYNSSKPEVATINSSGVITAKALGTTTITVTAADGSKKTETFNVTVKKKSAVKVSSISITGTPSYLNAGDTKKLTADVKPSNASNKTLAWSSSKPSTLKVDTAGKITAVAPGKATITARATDGSGKSAVTTEINVYAPTTKLTLDKTSLALSETNTYQLKATLAPANTDDTYTFISDNLAVASVSSTGLVKAEAPGEATITCAVTDKRTGQITKTATCTVKVDYLYKDVSFNVNVPNLVTAVNKGVINPNFLGNMTYESGEDLFVQIQNVVAEIGKFQVDGVYFPYDVTFTAENQATGVKNVYCASVDASNQFTMTKNNVLMTSEQFKADFDQAGQQKVLLTYEGRTDETQMAAWINNLPAVIGKMTNLGIDITASGTMGTFSGSIGNIRVENGQICLDGTMTGSATVYPITISLANDESGAARFTVNYPLALQANVAALFSRWANFMENIEPAFSPNVATMSDIEETFAPEVSAEAQKATEEELKAEETPEVVETPETEVEAPKADVEAPKTDVEAPETDVEAPETDVEAPETDVEAPETDEKVQDVKEEPAEAAQTLDITEEAE</sequence>
<feature type="domain" description="BIG2" evidence="3">
    <location>
        <begin position="398"/>
        <end position="476"/>
    </location>
</feature>
<dbReference type="SMART" id="SM00635">
    <property type="entry name" value="BID_2"/>
    <property type="match status" value="5"/>
</dbReference>
<gene>
    <name evidence="4" type="ORF">SAMN02745243_02883</name>
</gene>
<dbReference type="InterPro" id="IPR008964">
    <property type="entry name" value="Invasin/intimin_cell_adhesion"/>
</dbReference>
<feature type="domain" description="BIG2" evidence="3">
    <location>
        <begin position="224"/>
        <end position="302"/>
    </location>
</feature>
<feature type="domain" description="BIG2" evidence="3">
    <location>
        <begin position="32"/>
        <end position="116"/>
    </location>
</feature>
<evidence type="ECO:0000256" key="1">
    <source>
        <dbReference type="SAM" id="MobiDB-lite"/>
    </source>
</evidence>
<feature type="compositionally biased region" description="Basic and acidic residues" evidence="1">
    <location>
        <begin position="762"/>
        <end position="775"/>
    </location>
</feature>
<dbReference type="RefSeq" id="WP_073111691.1">
    <property type="nucleotide sequence ID" value="NZ_FQZY01000047.1"/>
</dbReference>
<feature type="compositionally biased region" description="Acidic residues" evidence="1">
    <location>
        <begin position="750"/>
        <end position="761"/>
    </location>
</feature>
<evidence type="ECO:0000259" key="3">
    <source>
        <dbReference type="SMART" id="SM00635"/>
    </source>
</evidence>
<dbReference type="SUPFAM" id="SSF49373">
    <property type="entry name" value="Invasin/intimin cell-adhesion fragments"/>
    <property type="match status" value="5"/>
</dbReference>
<dbReference type="Gene3D" id="1.20.5.340">
    <property type="match status" value="1"/>
</dbReference>
<dbReference type="InterPro" id="IPR003343">
    <property type="entry name" value="Big_2"/>
</dbReference>
<dbReference type="Gene3D" id="2.60.40.1080">
    <property type="match status" value="5"/>
</dbReference>
<dbReference type="InterPro" id="IPR045197">
    <property type="entry name" value="NUP210-like"/>
</dbReference>
<feature type="signal peptide" evidence="2">
    <location>
        <begin position="1"/>
        <end position="29"/>
    </location>
</feature>
<name>A0A1M6S8D5_9FIRM</name>
<organism evidence="4 5">
    <name type="scientific">Hespellia stercorisuis DSM 15480</name>
    <dbReference type="NCBI Taxonomy" id="1121950"/>
    <lineage>
        <taxon>Bacteria</taxon>
        <taxon>Bacillati</taxon>
        <taxon>Bacillota</taxon>
        <taxon>Clostridia</taxon>
        <taxon>Lachnospirales</taxon>
        <taxon>Lachnospiraceae</taxon>
        <taxon>Hespellia</taxon>
    </lineage>
</organism>
<feature type="compositionally biased region" description="Basic and acidic residues" evidence="1">
    <location>
        <begin position="739"/>
        <end position="749"/>
    </location>
</feature>
<evidence type="ECO:0000256" key="2">
    <source>
        <dbReference type="SAM" id="SignalP"/>
    </source>
</evidence>
<protein>
    <submittedName>
        <fullName evidence="4">Ig-like domain (Group 2)</fullName>
    </submittedName>
</protein>
<feature type="domain" description="BIG2" evidence="3">
    <location>
        <begin position="313"/>
        <end position="390"/>
    </location>
</feature>
<proteinExistence type="predicted"/>
<feature type="compositionally biased region" description="Basic and acidic residues" evidence="1">
    <location>
        <begin position="801"/>
        <end position="812"/>
    </location>
</feature>
<dbReference type="Pfam" id="PF02368">
    <property type="entry name" value="Big_2"/>
    <property type="match status" value="4"/>
</dbReference>
<dbReference type="PANTHER" id="PTHR23019">
    <property type="entry name" value="NUCLEAR PORE MEMBRANE GLYCOPROTEIN GP210-RELATED"/>
    <property type="match status" value="1"/>
</dbReference>
<evidence type="ECO:0000313" key="4">
    <source>
        <dbReference type="EMBL" id="SHK41064.1"/>
    </source>
</evidence>
<dbReference type="AlphaFoldDB" id="A0A1M6S8D5"/>